<dbReference type="GO" id="GO:0005524">
    <property type="term" value="F:ATP binding"/>
    <property type="evidence" value="ECO:0007669"/>
    <property type="project" value="UniProtKB-KW"/>
</dbReference>
<dbReference type="AlphaFoldDB" id="S4PAS2"/>
<accession>S4PAS2</accession>
<reference evidence="2" key="2">
    <citation type="submission" date="2013-05" db="EMBL/GenBank/DDBJ databases">
        <authorList>
            <person name="Carter J.-M."/>
            <person name="Baker S.C."/>
            <person name="Pink R."/>
            <person name="Carter D.R.F."/>
            <person name="Collins A."/>
            <person name="Tomlin J."/>
            <person name="Gibbs M."/>
            <person name="Breuker C.J."/>
        </authorList>
    </citation>
    <scope>NUCLEOTIDE SEQUENCE</scope>
    <source>
        <tissue evidence="2">Ovary</tissue>
    </source>
</reference>
<protein>
    <submittedName>
        <fullName evidence="2">ATP-binding cassette sub-family A member 13</fullName>
    </submittedName>
</protein>
<evidence type="ECO:0000256" key="1">
    <source>
        <dbReference type="SAM" id="Phobius"/>
    </source>
</evidence>
<name>S4PAS2_9NEOP</name>
<keyword evidence="2" id="KW-0067">ATP-binding</keyword>
<feature type="transmembrane region" description="Helical" evidence="1">
    <location>
        <begin position="42"/>
        <end position="62"/>
    </location>
</feature>
<keyword evidence="1" id="KW-0812">Transmembrane</keyword>
<keyword evidence="2" id="KW-0547">Nucleotide-binding</keyword>
<proteinExistence type="predicted"/>
<evidence type="ECO:0000313" key="2">
    <source>
        <dbReference type="EMBL" id="JAA89406.1"/>
    </source>
</evidence>
<dbReference type="EMBL" id="GAIX01003154">
    <property type="protein sequence ID" value="JAA89406.1"/>
    <property type="molecule type" value="Transcribed_RNA"/>
</dbReference>
<keyword evidence="1" id="KW-0472">Membrane</keyword>
<reference evidence="2" key="1">
    <citation type="journal article" date="2013" name="BMC Genomics">
        <title>Unscrambling butterfly oogenesis.</title>
        <authorList>
            <person name="Carter J.M."/>
            <person name="Baker S.C."/>
            <person name="Pink R."/>
            <person name="Carter D.R."/>
            <person name="Collins A."/>
            <person name="Tomlin J."/>
            <person name="Gibbs M."/>
            <person name="Breuker C.J."/>
        </authorList>
    </citation>
    <scope>NUCLEOTIDE SEQUENCE</scope>
    <source>
        <tissue evidence="2">Ovary</tissue>
    </source>
</reference>
<feature type="non-terminal residue" evidence="2">
    <location>
        <position position="69"/>
    </location>
</feature>
<sequence length="69" mass="7725">LSPQFTLGDGLLEIAKNTIQAEVLSQFGMDTYRDPLTTNVVGFHYLALVLVGTVLILFNLAIEYDCFDW</sequence>
<feature type="non-terminal residue" evidence="2">
    <location>
        <position position="1"/>
    </location>
</feature>
<keyword evidence="1" id="KW-1133">Transmembrane helix</keyword>
<organism evidence="2">
    <name type="scientific">Pararge aegeria</name>
    <name type="common">speckled wood butterfly</name>
    <dbReference type="NCBI Taxonomy" id="116150"/>
    <lineage>
        <taxon>Eukaryota</taxon>
        <taxon>Metazoa</taxon>
        <taxon>Ecdysozoa</taxon>
        <taxon>Arthropoda</taxon>
        <taxon>Hexapoda</taxon>
        <taxon>Insecta</taxon>
        <taxon>Pterygota</taxon>
        <taxon>Neoptera</taxon>
        <taxon>Endopterygota</taxon>
        <taxon>Lepidoptera</taxon>
        <taxon>Glossata</taxon>
        <taxon>Ditrysia</taxon>
        <taxon>Papilionoidea</taxon>
        <taxon>Nymphalidae</taxon>
        <taxon>Satyrinae</taxon>
        <taxon>Satyrini</taxon>
        <taxon>Parargina</taxon>
        <taxon>Pararge</taxon>
    </lineage>
</organism>